<evidence type="ECO:0000313" key="2">
    <source>
        <dbReference type="Proteomes" id="UP001390339"/>
    </source>
</evidence>
<dbReference type="EMBL" id="JAPCWZ010000004">
    <property type="protein sequence ID" value="KAK8869274.1"/>
    <property type="molecule type" value="Genomic_DNA"/>
</dbReference>
<proteinExistence type="predicted"/>
<accession>A0ABR2IXF3</accession>
<comment type="caution">
    <text evidence="1">The sequence shown here is derived from an EMBL/GenBank/DDBJ whole genome shotgun (WGS) entry which is preliminary data.</text>
</comment>
<name>A0ABR2IXF3_9PEZI</name>
<protein>
    <submittedName>
        <fullName evidence="1">Uncharacterized protein</fullName>
    </submittedName>
</protein>
<organism evidence="1 2">
    <name type="scientific">Apiospora arundinis</name>
    <dbReference type="NCBI Taxonomy" id="335852"/>
    <lineage>
        <taxon>Eukaryota</taxon>
        <taxon>Fungi</taxon>
        <taxon>Dikarya</taxon>
        <taxon>Ascomycota</taxon>
        <taxon>Pezizomycotina</taxon>
        <taxon>Sordariomycetes</taxon>
        <taxon>Xylariomycetidae</taxon>
        <taxon>Amphisphaeriales</taxon>
        <taxon>Apiosporaceae</taxon>
        <taxon>Apiospora</taxon>
    </lineage>
</organism>
<reference evidence="1 2" key="1">
    <citation type="journal article" date="2024" name="IMA Fungus">
        <title>Apiospora arundinis, a panoply of carbohydrate-active enzymes and secondary metabolites.</title>
        <authorList>
            <person name="Sorensen T."/>
            <person name="Petersen C."/>
            <person name="Muurmann A.T."/>
            <person name="Christiansen J.V."/>
            <person name="Brundto M.L."/>
            <person name="Overgaard C.K."/>
            <person name="Boysen A.T."/>
            <person name="Wollenberg R.D."/>
            <person name="Larsen T.O."/>
            <person name="Sorensen J.L."/>
            <person name="Nielsen K.L."/>
            <person name="Sondergaard T.E."/>
        </authorList>
    </citation>
    <scope>NUCLEOTIDE SEQUENCE [LARGE SCALE GENOMIC DNA]</scope>
    <source>
        <strain evidence="1 2">AAU 773</strain>
    </source>
</reference>
<gene>
    <name evidence="1" type="ORF">PGQ11_007852</name>
</gene>
<evidence type="ECO:0000313" key="1">
    <source>
        <dbReference type="EMBL" id="KAK8869274.1"/>
    </source>
</evidence>
<dbReference type="Proteomes" id="UP001390339">
    <property type="component" value="Unassembled WGS sequence"/>
</dbReference>
<keyword evidence="2" id="KW-1185">Reference proteome</keyword>
<sequence length="194" mass="21981">MDLNESQFSPSSEAGMEFYRLHILGDTRIVSILEHTYKWCALGDYRRIQEDQGHIFQLRRGGTHADVLVVQLWNAKSHPTYFRGSHKASPAILNSVRAANRMFEVALARLERAGCEPQSIPFEDGGLVIMDARVAFEMRNGSPVTFSFATADQLKSWPKLVPPTSHNTPQRVTELQKEKIGAYYVSQSLENRDE</sequence>